<sequence length="83" mass="9192">MMTVGGRTKSVVVVKWAESVGGEEEFGALKRALKAVVENRVSDSGWAGLCLGVNGLGFMVRVMRRAIKSFFDLTHFLDLFWLL</sequence>
<keyword evidence="2" id="KW-1185">Reference proteome</keyword>
<dbReference type="AlphaFoldDB" id="A0AAW0L217"/>
<dbReference type="Proteomes" id="UP000237347">
    <property type="component" value="Unassembled WGS sequence"/>
</dbReference>
<evidence type="ECO:0000313" key="2">
    <source>
        <dbReference type="Proteomes" id="UP000237347"/>
    </source>
</evidence>
<proteinExistence type="predicted"/>
<accession>A0AAW0L217</accession>
<dbReference type="EMBL" id="PKMF04000165">
    <property type="protein sequence ID" value="KAK7845735.1"/>
    <property type="molecule type" value="Genomic_DNA"/>
</dbReference>
<name>A0AAW0L217_QUESU</name>
<comment type="caution">
    <text evidence="1">The sequence shown here is derived from an EMBL/GenBank/DDBJ whole genome shotgun (WGS) entry which is preliminary data.</text>
</comment>
<evidence type="ECO:0000313" key="1">
    <source>
        <dbReference type="EMBL" id="KAK7845735.1"/>
    </source>
</evidence>
<protein>
    <submittedName>
        <fullName evidence="1">Uncharacterized protein</fullName>
    </submittedName>
</protein>
<reference evidence="1 2" key="1">
    <citation type="journal article" date="2018" name="Sci. Data">
        <title>The draft genome sequence of cork oak.</title>
        <authorList>
            <person name="Ramos A.M."/>
            <person name="Usie A."/>
            <person name="Barbosa P."/>
            <person name="Barros P.M."/>
            <person name="Capote T."/>
            <person name="Chaves I."/>
            <person name="Simoes F."/>
            <person name="Abreu I."/>
            <person name="Carrasquinho I."/>
            <person name="Faro C."/>
            <person name="Guimaraes J.B."/>
            <person name="Mendonca D."/>
            <person name="Nobrega F."/>
            <person name="Rodrigues L."/>
            <person name="Saibo N.J.M."/>
            <person name="Varela M.C."/>
            <person name="Egas C."/>
            <person name="Matos J."/>
            <person name="Miguel C.M."/>
            <person name="Oliveira M.M."/>
            <person name="Ricardo C.P."/>
            <person name="Goncalves S."/>
        </authorList>
    </citation>
    <scope>NUCLEOTIDE SEQUENCE [LARGE SCALE GENOMIC DNA]</scope>
    <source>
        <strain evidence="2">cv. HL8</strain>
    </source>
</reference>
<gene>
    <name evidence="1" type="ORF">CFP56_008954</name>
</gene>
<organism evidence="1 2">
    <name type="scientific">Quercus suber</name>
    <name type="common">Cork oak</name>
    <dbReference type="NCBI Taxonomy" id="58331"/>
    <lineage>
        <taxon>Eukaryota</taxon>
        <taxon>Viridiplantae</taxon>
        <taxon>Streptophyta</taxon>
        <taxon>Embryophyta</taxon>
        <taxon>Tracheophyta</taxon>
        <taxon>Spermatophyta</taxon>
        <taxon>Magnoliopsida</taxon>
        <taxon>eudicotyledons</taxon>
        <taxon>Gunneridae</taxon>
        <taxon>Pentapetalae</taxon>
        <taxon>rosids</taxon>
        <taxon>fabids</taxon>
        <taxon>Fagales</taxon>
        <taxon>Fagaceae</taxon>
        <taxon>Quercus</taxon>
    </lineage>
</organism>